<sequence>MSLPLMNYSSRTGRCLLKEETMLVRRWTYHLPVHRVDFVAKVFVEQNDDGDDLIVTWNNPFPTFLFEPDHQGTKEAKTGAKDWTDFINQLAYT</sequence>
<gene>
    <name evidence="1" type="ORF">V6N11_075463</name>
</gene>
<accession>A0ABR2R6Z9</accession>
<dbReference type="Proteomes" id="UP001396334">
    <property type="component" value="Unassembled WGS sequence"/>
</dbReference>
<comment type="caution">
    <text evidence="1">The sequence shown here is derived from an EMBL/GenBank/DDBJ whole genome shotgun (WGS) entry which is preliminary data.</text>
</comment>
<dbReference type="EMBL" id="JBBPBN010000026">
    <property type="protein sequence ID" value="KAK9008574.1"/>
    <property type="molecule type" value="Genomic_DNA"/>
</dbReference>
<evidence type="ECO:0000313" key="2">
    <source>
        <dbReference type="Proteomes" id="UP001396334"/>
    </source>
</evidence>
<proteinExistence type="predicted"/>
<protein>
    <submittedName>
        <fullName evidence="1">Uncharacterized protein</fullName>
    </submittedName>
</protein>
<organism evidence="1 2">
    <name type="scientific">Hibiscus sabdariffa</name>
    <name type="common">roselle</name>
    <dbReference type="NCBI Taxonomy" id="183260"/>
    <lineage>
        <taxon>Eukaryota</taxon>
        <taxon>Viridiplantae</taxon>
        <taxon>Streptophyta</taxon>
        <taxon>Embryophyta</taxon>
        <taxon>Tracheophyta</taxon>
        <taxon>Spermatophyta</taxon>
        <taxon>Magnoliopsida</taxon>
        <taxon>eudicotyledons</taxon>
        <taxon>Gunneridae</taxon>
        <taxon>Pentapetalae</taxon>
        <taxon>rosids</taxon>
        <taxon>malvids</taxon>
        <taxon>Malvales</taxon>
        <taxon>Malvaceae</taxon>
        <taxon>Malvoideae</taxon>
        <taxon>Hibiscus</taxon>
    </lineage>
</organism>
<evidence type="ECO:0000313" key="1">
    <source>
        <dbReference type="EMBL" id="KAK9008574.1"/>
    </source>
</evidence>
<name>A0ABR2R6Z9_9ROSI</name>
<reference evidence="1 2" key="1">
    <citation type="journal article" date="2024" name="G3 (Bethesda)">
        <title>Genome assembly of Hibiscus sabdariffa L. provides insights into metabolisms of medicinal natural products.</title>
        <authorList>
            <person name="Kim T."/>
        </authorList>
    </citation>
    <scope>NUCLEOTIDE SEQUENCE [LARGE SCALE GENOMIC DNA]</scope>
    <source>
        <strain evidence="1">TK-2024</strain>
        <tissue evidence="1">Old leaves</tissue>
    </source>
</reference>
<keyword evidence="2" id="KW-1185">Reference proteome</keyword>